<reference evidence="2 3" key="3">
    <citation type="submission" date="2019-11" db="EMBL/GenBank/DDBJ databases">
        <title>A de novo genome assembly of a pear dwarfing rootstock.</title>
        <authorList>
            <person name="Wang F."/>
            <person name="Wang J."/>
            <person name="Li S."/>
            <person name="Zhang Y."/>
            <person name="Fang M."/>
            <person name="Ma L."/>
            <person name="Zhao Y."/>
            <person name="Jiang S."/>
        </authorList>
    </citation>
    <scope>NUCLEOTIDE SEQUENCE [LARGE SCALE GENOMIC DNA]</scope>
    <source>
        <strain evidence="2">S2</strain>
        <tissue evidence="2">Leaf</tissue>
    </source>
</reference>
<organism evidence="2 3">
    <name type="scientific">Pyrus ussuriensis x Pyrus communis</name>
    <dbReference type="NCBI Taxonomy" id="2448454"/>
    <lineage>
        <taxon>Eukaryota</taxon>
        <taxon>Viridiplantae</taxon>
        <taxon>Streptophyta</taxon>
        <taxon>Embryophyta</taxon>
        <taxon>Tracheophyta</taxon>
        <taxon>Spermatophyta</taxon>
        <taxon>Magnoliopsida</taxon>
        <taxon>eudicotyledons</taxon>
        <taxon>Gunneridae</taxon>
        <taxon>Pentapetalae</taxon>
        <taxon>rosids</taxon>
        <taxon>fabids</taxon>
        <taxon>Rosales</taxon>
        <taxon>Rosaceae</taxon>
        <taxon>Amygdaloideae</taxon>
        <taxon>Maleae</taxon>
        <taxon>Pyrus</taxon>
    </lineage>
</organism>
<accession>A0A5N5HHE6</accession>
<proteinExistence type="predicted"/>
<evidence type="ECO:0000256" key="1">
    <source>
        <dbReference type="SAM" id="MobiDB-lite"/>
    </source>
</evidence>
<evidence type="ECO:0000313" key="3">
    <source>
        <dbReference type="Proteomes" id="UP000327157"/>
    </source>
</evidence>
<feature type="region of interest" description="Disordered" evidence="1">
    <location>
        <begin position="1"/>
        <end position="99"/>
    </location>
</feature>
<sequence length="99" mass="10842">MERRRESGCGVINERNGKKRMRRQGQKGEEDEKTKLGVEQAKKGTGEDEKTKAGTTTMAATGTTVAVGSGPAPWQQAHGKQRGNHKPRPMPLCSSKPRR</sequence>
<dbReference type="Proteomes" id="UP000327157">
    <property type="component" value="Chromosome 16"/>
</dbReference>
<keyword evidence="3" id="KW-1185">Reference proteome</keyword>
<feature type="compositionally biased region" description="Low complexity" evidence="1">
    <location>
        <begin position="53"/>
        <end position="70"/>
    </location>
</feature>
<reference evidence="3" key="2">
    <citation type="submission" date="2019-10" db="EMBL/GenBank/DDBJ databases">
        <title>A de novo genome assembly of a pear dwarfing rootstock.</title>
        <authorList>
            <person name="Wang F."/>
            <person name="Wang J."/>
            <person name="Li S."/>
            <person name="Zhang Y."/>
            <person name="Fang M."/>
            <person name="Ma L."/>
            <person name="Zhao Y."/>
            <person name="Jiang S."/>
        </authorList>
    </citation>
    <scope>NUCLEOTIDE SEQUENCE [LARGE SCALE GENOMIC DNA]</scope>
</reference>
<feature type="compositionally biased region" description="Basic and acidic residues" evidence="1">
    <location>
        <begin position="26"/>
        <end position="52"/>
    </location>
</feature>
<feature type="compositionally biased region" description="Basic residues" evidence="1">
    <location>
        <begin position="79"/>
        <end position="88"/>
    </location>
</feature>
<comment type="caution">
    <text evidence="2">The sequence shown here is derived from an EMBL/GenBank/DDBJ whole genome shotgun (WGS) entry which is preliminary data.</text>
</comment>
<protein>
    <submittedName>
        <fullName evidence="2">S ribonuclease</fullName>
    </submittedName>
</protein>
<name>A0A5N5HHE6_9ROSA</name>
<gene>
    <name evidence="2" type="ORF">D8674_017683</name>
</gene>
<reference evidence="2 3" key="1">
    <citation type="submission" date="2019-09" db="EMBL/GenBank/DDBJ databases">
        <authorList>
            <person name="Ou C."/>
        </authorList>
    </citation>
    <scope>NUCLEOTIDE SEQUENCE [LARGE SCALE GENOMIC DNA]</scope>
    <source>
        <strain evidence="2">S2</strain>
        <tissue evidence="2">Leaf</tissue>
    </source>
</reference>
<dbReference type="AlphaFoldDB" id="A0A5N5HHE6"/>
<dbReference type="EMBL" id="SMOL01000160">
    <property type="protein sequence ID" value="KAB2626023.1"/>
    <property type="molecule type" value="Genomic_DNA"/>
</dbReference>
<evidence type="ECO:0000313" key="2">
    <source>
        <dbReference type="EMBL" id="KAB2626023.1"/>
    </source>
</evidence>